<dbReference type="SUPFAM" id="SSF53474">
    <property type="entry name" value="alpha/beta-Hydrolases"/>
    <property type="match status" value="1"/>
</dbReference>
<accession>A0A2U1EBK7</accession>
<gene>
    <name evidence="3" type="ORF">C8D89_1257</name>
</gene>
<dbReference type="PANTHER" id="PTHR42776">
    <property type="entry name" value="SERINE PEPTIDASE S9 FAMILY MEMBER"/>
    <property type="match status" value="1"/>
</dbReference>
<dbReference type="OrthoDB" id="128799at2"/>
<reference evidence="3 4" key="1">
    <citation type="submission" date="2018-04" db="EMBL/GenBank/DDBJ databases">
        <title>Genomic Encyclopedia of Type Strains, Phase IV (KMG-IV): sequencing the most valuable type-strain genomes for metagenomic binning, comparative biology and taxonomic classification.</title>
        <authorList>
            <person name="Goeker M."/>
        </authorList>
    </citation>
    <scope>NUCLEOTIDE SEQUENCE [LARGE SCALE GENOMIC DNA]</scope>
    <source>
        <strain evidence="3 4">DSM 45771</strain>
    </source>
</reference>
<dbReference type="InterPro" id="IPR029058">
    <property type="entry name" value="AB_hydrolase_fold"/>
</dbReference>
<dbReference type="Pfam" id="PF00326">
    <property type="entry name" value="Peptidase_S9"/>
    <property type="match status" value="1"/>
</dbReference>
<sequence>MTRPAPLPVEDVIAQPERARASISPDGTRIAFLAPWRNRLNVWVAGVDEPLDDARCVTADEDRDIREYHWASERWLLYTQDLGGDENAHVYRVDLGRPGSAAVDLTPFPGARVFAHDLPPGRPGTLVVLVNHRRPDQIDLCAIDIATGDLRVLTEGGADDLGVLVGPDGGIVGLTQDDDADWQITHRPPGAAPSRVVATLQAADHPVGPHPLALTPDGTGVWVGRHGDTDRLRLVRIDLATGDETEVAGHPSYDLDTRAQVFPQLPSPLILDARGELLGVRYSRERQVVVPVTPHFAEVLERLEALSDGDLGAVSVDVSGQRWVVTFVHDRDPGVTWFYDHATGDARVLFRPFPQRDPAAAAPITPVTITARDGLALPSYLTLPVLERDAGAPRPMVLMPHGGPWTRDAWGYDPVVQLFADRGYAVLQVNFRGSTGFGRAHMQAGIGELARRMHDDLVDGVEWAVTHGHADPSRIAILGGSYGGYAALVAVTQTPHLFAAAVDYVGISNLVTFMQALPEVLRPGLRSNWYAYAGDPNDPEQVPDLLERSPLTHADRIVTPLLVSQGANDVRVPQSESDAIVASLRGRGVEVGYRVYDDEGHLFSQPENLVDMFTTVDRFFAEHLGGAGGGGA</sequence>
<evidence type="ECO:0000259" key="2">
    <source>
        <dbReference type="Pfam" id="PF00326"/>
    </source>
</evidence>
<evidence type="ECO:0000256" key="1">
    <source>
        <dbReference type="ARBA" id="ARBA00022801"/>
    </source>
</evidence>
<dbReference type="InterPro" id="IPR001375">
    <property type="entry name" value="Peptidase_S9_cat"/>
</dbReference>
<keyword evidence="3" id="KW-0031">Aminopeptidase</keyword>
<dbReference type="Gene3D" id="2.120.10.30">
    <property type="entry name" value="TolB, C-terminal domain"/>
    <property type="match status" value="2"/>
</dbReference>
<dbReference type="InterPro" id="IPR002470">
    <property type="entry name" value="Peptidase_S9A"/>
</dbReference>
<keyword evidence="1" id="KW-0378">Hydrolase</keyword>
<dbReference type="InterPro" id="IPR011042">
    <property type="entry name" value="6-blade_b-propeller_TolB-like"/>
</dbReference>
<protein>
    <submittedName>
        <fullName evidence="3">Dipeptidyl aminopeptidase/acylaminoacyl peptidase</fullName>
    </submittedName>
</protein>
<keyword evidence="3" id="KW-0645">Protease</keyword>
<dbReference type="RefSeq" id="WP_116711113.1">
    <property type="nucleotide sequence ID" value="NZ_QEKW01000025.1"/>
</dbReference>
<dbReference type="PANTHER" id="PTHR42776:SF27">
    <property type="entry name" value="DIPEPTIDYL PEPTIDASE FAMILY MEMBER 6"/>
    <property type="match status" value="1"/>
</dbReference>
<dbReference type="Proteomes" id="UP000245639">
    <property type="component" value="Unassembled WGS sequence"/>
</dbReference>
<dbReference type="AlphaFoldDB" id="A0A2U1EBK7"/>
<dbReference type="EMBL" id="QEKW01000025">
    <property type="protein sequence ID" value="PVY97265.1"/>
    <property type="molecule type" value="Genomic_DNA"/>
</dbReference>
<dbReference type="GO" id="GO:0006508">
    <property type="term" value="P:proteolysis"/>
    <property type="evidence" value="ECO:0007669"/>
    <property type="project" value="InterPro"/>
</dbReference>
<evidence type="ECO:0000313" key="4">
    <source>
        <dbReference type="Proteomes" id="UP000245639"/>
    </source>
</evidence>
<proteinExistence type="predicted"/>
<dbReference type="Gene3D" id="3.40.50.1820">
    <property type="entry name" value="alpha/beta hydrolase"/>
    <property type="match status" value="1"/>
</dbReference>
<dbReference type="GO" id="GO:0004177">
    <property type="term" value="F:aminopeptidase activity"/>
    <property type="evidence" value="ECO:0007669"/>
    <property type="project" value="UniProtKB-KW"/>
</dbReference>
<dbReference type="SUPFAM" id="SSF82171">
    <property type="entry name" value="DPP6 N-terminal domain-like"/>
    <property type="match status" value="1"/>
</dbReference>
<dbReference type="PRINTS" id="PR00862">
    <property type="entry name" value="PROLIGOPTASE"/>
</dbReference>
<feature type="domain" description="Peptidase S9 prolyl oligopeptidase catalytic" evidence="2">
    <location>
        <begin position="411"/>
        <end position="626"/>
    </location>
</feature>
<organism evidence="3 4">
    <name type="scientific">Actinomycetospora cinnamomea</name>
    <dbReference type="NCBI Taxonomy" id="663609"/>
    <lineage>
        <taxon>Bacteria</taxon>
        <taxon>Bacillati</taxon>
        <taxon>Actinomycetota</taxon>
        <taxon>Actinomycetes</taxon>
        <taxon>Pseudonocardiales</taxon>
        <taxon>Pseudonocardiaceae</taxon>
        <taxon>Actinomycetospora</taxon>
    </lineage>
</organism>
<dbReference type="GO" id="GO:0004252">
    <property type="term" value="F:serine-type endopeptidase activity"/>
    <property type="evidence" value="ECO:0007669"/>
    <property type="project" value="InterPro"/>
</dbReference>
<comment type="caution">
    <text evidence="3">The sequence shown here is derived from an EMBL/GenBank/DDBJ whole genome shotgun (WGS) entry which is preliminary data.</text>
</comment>
<evidence type="ECO:0000313" key="3">
    <source>
        <dbReference type="EMBL" id="PVY97265.1"/>
    </source>
</evidence>
<keyword evidence="4" id="KW-1185">Reference proteome</keyword>
<name>A0A2U1EBK7_9PSEU</name>